<evidence type="ECO:0000256" key="12">
    <source>
        <dbReference type="SAM" id="SignalP"/>
    </source>
</evidence>
<reference evidence="15 16" key="1">
    <citation type="submission" date="2021-06" db="EMBL/GenBank/DDBJ databases">
        <authorList>
            <person name="Palmer J.M."/>
        </authorList>
    </citation>
    <scope>NUCLEOTIDE SEQUENCE [LARGE SCALE GENOMIC DNA]</scope>
    <source>
        <strain evidence="15 16">XC_2019</strain>
        <tissue evidence="15">Muscle</tissue>
    </source>
</reference>
<dbReference type="Pfam" id="PF00060">
    <property type="entry name" value="Lig_chan"/>
    <property type="match status" value="1"/>
</dbReference>
<dbReference type="Proteomes" id="UP001434883">
    <property type="component" value="Unassembled WGS sequence"/>
</dbReference>
<comment type="subcellular location">
    <subcellularLocation>
        <location evidence="1">Membrane</location>
        <topology evidence="1">Multi-pass membrane protein</topology>
    </subcellularLocation>
</comment>
<sequence length="225" mass="24955">MWQILGHCLCIAWAQFVAGCSGFSDCLSTVCLTTMVQTTGAHNSRKPPFVGCVVSWKGKGYPSRADLAVAPLTITYMREKVVDFSKPFLSMGVSILYRRPNATKSGFFSFLNPMTPDIWVYILLAYLGVSCVLFVIARFSPYEWYDAHPCNPGSDVVENNFTLLNSFWFGVGSLMQQGMNVNTAPSPFKNCNYRIPSFSLSSAPTFCLLVCLTDKLCDFHPLTVS</sequence>
<evidence type="ECO:0008006" key="17">
    <source>
        <dbReference type="Google" id="ProtNLM"/>
    </source>
</evidence>
<organism evidence="15 16">
    <name type="scientific">Xenoophorus captivus</name>
    <dbReference type="NCBI Taxonomy" id="1517983"/>
    <lineage>
        <taxon>Eukaryota</taxon>
        <taxon>Metazoa</taxon>
        <taxon>Chordata</taxon>
        <taxon>Craniata</taxon>
        <taxon>Vertebrata</taxon>
        <taxon>Euteleostomi</taxon>
        <taxon>Actinopterygii</taxon>
        <taxon>Neopterygii</taxon>
        <taxon>Teleostei</taxon>
        <taxon>Neoteleostei</taxon>
        <taxon>Acanthomorphata</taxon>
        <taxon>Ovalentaria</taxon>
        <taxon>Atherinomorphae</taxon>
        <taxon>Cyprinodontiformes</taxon>
        <taxon>Goodeidae</taxon>
        <taxon>Xenoophorus</taxon>
    </lineage>
</organism>
<evidence type="ECO:0000256" key="6">
    <source>
        <dbReference type="ARBA" id="ARBA00023136"/>
    </source>
</evidence>
<evidence type="ECO:0000313" key="16">
    <source>
        <dbReference type="Proteomes" id="UP001434883"/>
    </source>
</evidence>
<keyword evidence="7" id="KW-0675">Receptor</keyword>
<evidence type="ECO:0000256" key="2">
    <source>
        <dbReference type="ARBA" id="ARBA00022448"/>
    </source>
</evidence>
<dbReference type="Pfam" id="PF10613">
    <property type="entry name" value="Lig_chan-Glu_bd"/>
    <property type="match status" value="1"/>
</dbReference>
<feature type="chain" id="PRO_5045531750" description="Glutamate receptor" evidence="12">
    <location>
        <begin position="23"/>
        <end position="225"/>
    </location>
</feature>
<dbReference type="EMBL" id="JAHRIN010077037">
    <property type="protein sequence ID" value="MEQ2218499.1"/>
    <property type="molecule type" value="Genomic_DNA"/>
</dbReference>
<evidence type="ECO:0000256" key="8">
    <source>
        <dbReference type="ARBA" id="ARBA00023180"/>
    </source>
</evidence>
<evidence type="ECO:0000256" key="11">
    <source>
        <dbReference type="SAM" id="Phobius"/>
    </source>
</evidence>
<gene>
    <name evidence="15" type="ORF">XENOCAPTIV_004003</name>
</gene>
<evidence type="ECO:0000256" key="7">
    <source>
        <dbReference type="ARBA" id="ARBA00023170"/>
    </source>
</evidence>
<evidence type="ECO:0000256" key="1">
    <source>
        <dbReference type="ARBA" id="ARBA00004141"/>
    </source>
</evidence>
<name>A0ABV0SD77_9TELE</name>
<feature type="transmembrane region" description="Helical" evidence="11">
    <location>
        <begin position="118"/>
        <end position="137"/>
    </location>
</feature>
<dbReference type="SUPFAM" id="SSF53850">
    <property type="entry name" value="Periplasmic binding protein-like II"/>
    <property type="match status" value="1"/>
</dbReference>
<feature type="domain" description="Ionotropic glutamate receptor L-glutamate and glycine-binding" evidence="14">
    <location>
        <begin position="63"/>
        <end position="100"/>
    </location>
</feature>
<evidence type="ECO:0000259" key="13">
    <source>
        <dbReference type="Pfam" id="PF00060"/>
    </source>
</evidence>
<evidence type="ECO:0000256" key="4">
    <source>
        <dbReference type="ARBA" id="ARBA00022989"/>
    </source>
</evidence>
<accession>A0ABV0SD77</accession>
<feature type="domain" description="Ionotropic glutamate receptor C-terminal" evidence="13">
    <location>
        <begin position="117"/>
        <end position="182"/>
    </location>
</feature>
<protein>
    <recommendedName>
        <fullName evidence="17">Glutamate receptor</fullName>
    </recommendedName>
</protein>
<keyword evidence="3 11" id="KW-0812">Transmembrane</keyword>
<keyword evidence="10" id="KW-0407">Ion channel</keyword>
<dbReference type="InterPro" id="IPR019594">
    <property type="entry name" value="Glu/Gly-bd"/>
</dbReference>
<evidence type="ECO:0000256" key="3">
    <source>
        <dbReference type="ARBA" id="ARBA00022692"/>
    </source>
</evidence>
<dbReference type="Gene3D" id="1.10.287.70">
    <property type="match status" value="1"/>
</dbReference>
<evidence type="ECO:0000256" key="9">
    <source>
        <dbReference type="ARBA" id="ARBA00023286"/>
    </source>
</evidence>
<evidence type="ECO:0000259" key="14">
    <source>
        <dbReference type="Pfam" id="PF10613"/>
    </source>
</evidence>
<keyword evidence="6 11" id="KW-0472">Membrane</keyword>
<keyword evidence="5" id="KW-0406">Ion transport</keyword>
<evidence type="ECO:0000313" key="15">
    <source>
        <dbReference type="EMBL" id="MEQ2218499.1"/>
    </source>
</evidence>
<evidence type="ECO:0000256" key="10">
    <source>
        <dbReference type="ARBA" id="ARBA00023303"/>
    </source>
</evidence>
<evidence type="ECO:0000256" key="5">
    <source>
        <dbReference type="ARBA" id="ARBA00023065"/>
    </source>
</evidence>
<dbReference type="InterPro" id="IPR015683">
    <property type="entry name" value="Ionotropic_Glu_rcpt"/>
</dbReference>
<dbReference type="InterPro" id="IPR001320">
    <property type="entry name" value="Iontro_rcpt_C"/>
</dbReference>
<keyword evidence="4 11" id="KW-1133">Transmembrane helix</keyword>
<comment type="caution">
    <text evidence="15">The sequence shown here is derived from an EMBL/GenBank/DDBJ whole genome shotgun (WGS) entry which is preliminary data.</text>
</comment>
<proteinExistence type="predicted"/>
<keyword evidence="12" id="KW-0732">Signal</keyword>
<keyword evidence="9" id="KW-1071">Ligand-gated ion channel</keyword>
<dbReference type="PANTHER" id="PTHR18966">
    <property type="entry name" value="IONOTROPIC GLUTAMATE RECEPTOR"/>
    <property type="match status" value="1"/>
</dbReference>
<feature type="signal peptide" evidence="12">
    <location>
        <begin position="1"/>
        <end position="22"/>
    </location>
</feature>
<dbReference type="Gene3D" id="3.40.190.10">
    <property type="entry name" value="Periplasmic binding protein-like II"/>
    <property type="match status" value="1"/>
</dbReference>
<keyword evidence="2" id="KW-0813">Transport</keyword>
<keyword evidence="8" id="KW-0325">Glycoprotein</keyword>
<keyword evidence="16" id="KW-1185">Reference proteome</keyword>